<dbReference type="Gene3D" id="3.30.420.40">
    <property type="match status" value="2"/>
</dbReference>
<dbReference type="Pfam" id="PF01869">
    <property type="entry name" value="BcrAD_BadFG"/>
    <property type="match status" value="1"/>
</dbReference>
<dbReference type="EMBL" id="CP058561">
    <property type="protein sequence ID" value="QUH29889.1"/>
    <property type="molecule type" value="Genomic_DNA"/>
</dbReference>
<dbReference type="KEGG" id="vgu:HYG85_13600"/>
<dbReference type="InterPro" id="IPR052519">
    <property type="entry name" value="Euk-type_GlcNAc_Kinase"/>
</dbReference>
<dbReference type="InterPro" id="IPR043129">
    <property type="entry name" value="ATPase_NBD"/>
</dbReference>
<evidence type="ECO:0000313" key="2">
    <source>
        <dbReference type="EMBL" id="QUH29889.1"/>
    </source>
</evidence>
<sequence length="297" mass="32666">MQYIIGVDAGGTKTSCEAYSLEGKLLSSATSSFGSVVVDKKEALRNIKTGIDECRDSLTASECKGIVVGAAGAETGNALEEIESYLSKYYDTKIIVTNDAKLAMYGYLEGKDGILLISGTGSIGYGKKGNIIERCGGWGHLIDDKGSGYHIAMEAIRCIVKERDERREFSNLSDKILKHMGIDKIKYLIDFVYNSPKGQIASIVPIILNEAEKNDKTAIDILVRAGQHLFDIIKTLYNSMNFSNGYVTFSGSIMKIPLVRNTVIHRMKNELPNLRLLEKQCSPTIGGYYIFIEESSI</sequence>
<accession>A0A8J8SCP4</accession>
<dbReference type="SUPFAM" id="SSF53067">
    <property type="entry name" value="Actin-like ATPase domain"/>
    <property type="match status" value="2"/>
</dbReference>
<keyword evidence="3" id="KW-1185">Reference proteome</keyword>
<gene>
    <name evidence="2" type="ORF">HYG85_13600</name>
</gene>
<name>A0A8J8SCP4_9FIRM</name>
<dbReference type="InterPro" id="IPR002731">
    <property type="entry name" value="ATPase_BadF"/>
</dbReference>
<dbReference type="CDD" id="cd24007">
    <property type="entry name" value="ASKHA_NBD_eukNAGK-like"/>
    <property type="match status" value="1"/>
</dbReference>
<proteinExistence type="predicted"/>
<protein>
    <submittedName>
        <fullName evidence="2">ATPase</fullName>
    </submittedName>
</protein>
<dbReference type="AlphaFoldDB" id="A0A8J8SCP4"/>
<evidence type="ECO:0000259" key="1">
    <source>
        <dbReference type="Pfam" id="PF01869"/>
    </source>
</evidence>
<dbReference type="PANTHER" id="PTHR43190">
    <property type="entry name" value="N-ACETYL-D-GLUCOSAMINE KINASE"/>
    <property type="match status" value="1"/>
</dbReference>
<dbReference type="RefSeq" id="WP_212690136.1">
    <property type="nucleotide sequence ID" value="NZ_CP058561.1"/>
</dbReference>
<dbReference type="PANTHER" id="PTHR43190:SF3">
    <property type="entry name" value="N-ACETYL-D-GLUCOSAMINE KINASE"/>
    <property type="match status" value="1"/>
</dbReference>
<dbReference type="Proteomes" id="UP000677305">
    <property type="component" value="Chromosome"/>
</dbReference>
<feature type="domain" description="ATPase BadF/BadG/BcrA/BcrD type" evidence="1">
    <location>
        <begin position="5"/>
        <end position="269"/>
    </location>
</feature>
<organism evidence="2 3">
    <name type="scientific">Vallitalea guaymasensis</name>
    <dbReference type="NCBI Taxonomy" id="1185412"/>
    <lineage>
        <taxon>Bacteria</taxon>
        <taxon>Bacillati</taxon>
        <taxon>Bacillota</taxon>
        <taxon>Clostridia</taxon>
        <taxon>Lachnospirales</taxon>
        <taxon>Vallitaleaceae</taxon>
        <taxon>Vallitalea</taxon>
    </lineage>
</organism>
<reference evidence="2 3" key="1">
    <citation type="submission" date="2020-07" db="EMBL/GenBank/DDBJ databases">
        <title>Vallitalea guaymasensis genome.</title>
        <authorList>
            <person name="Postec A."/>
        </authorList>
    </citation>
    <scope>NUCLEOTIDE SEQUENCE [LARGE SCALE GENOMIC DNA]</scope>
    <source>
        <strain evidence="2 3">Ra1766G1</strain>
    </source>
</reference>
<evidence type="ECO:0000313" key="3">
    <source>
        <dbReference type="Proteomes" id="UP000677305"/>
    </source>
</evidence>